<dbReference type="InterPro" id="IPR001173">
    <property type="entry name" value="Glyco_trans_2-like"/>
</dbReference>
<dbReference type="Proteomes" id="UP000604243">
    <property type="component" value="Unassembled WGS sequence"/>
</dbReference>
<keyword evidence="3" id="KW-1185">Reference proteome</keyword>
<organism evidence="2 3">
    <name type="scientific">Kushneria pakistanensis</name>
    <dbReference type="NCBI Taxonomy" id="1508770"/>
    <lineage>
        <taxon>Bacteria</taxon>
        <taxon>Pseudomonadati</taxon>
        <taxon>Pseudomonadota</taxon>
        <taxon>Gammaproteobacteria</taxon>
        <taxon>Oceanospirillales</taxon>
        <taxon>Halomonadaceae</taxon>
        <taxon>Kushneria</taxon>
    </lineage>
</organism>
<sequence length="364" mass="42076">MPAPATDVLNADALPSEEALVRHWPADADRPEVSILCTTFNQAGYIRDAIEGFLRQKTDFCFEIIIHDDASTDGTAEIVDEYAQRYPRVIRAVLRHENQYQKGHRIMPLAAGFARAEYLALCEGDDFWCDEQKLARQYRAMQARPEIAISYHNVMRRGPDQEHLHIEAHDKRNHERVVHLDELLVHTGDYCPSPSLMLHRDVMERLPEWFYTTAPVGDFYLQVIAAWPAGALYLPDVMAVYRTQAQGSWSQQQRRLEDDQRHARHQDFMTRHAECMTHLSELLGASHTPAITLAMARRWYYASVEYLQAGRYRAFREAIAASMHLQAISAPQRLLFLLRRTPRLAARIMALRQWYQRCRSSSGT</sequence>
<dbReference type="PANTHER" id="PTHR22916">
    <property type="entry name" value="GLYCOSYLTRANSFERASE"/>
    <property type="match status" value="1"/>
</dbReference>
<reference evidence="3" key="1">
    <citation type="journal article" date="2019" name="Int. J. Syst. Evol. Microbiol.">
        <title>The Global Catalogue of Microorganisms (GCM) 10K type strain sequencing project: providing services to taxonomists for standard genome sequencing and annotation.</title>
        <authorList>
            <consortium name="The Broad Institute Genomics Platform"/>
            <consortium name="The Broad Institute Genome Sequencing Center for Infectious Disease"/>
            <person name="Wu L."/>
            <person name="Ma J."/>
        </authorList>
    </citation>
    <scope>NUCLEOTIDE SEQUENCE [LARGE SCALE GENOMIC DNA]</scope>
    <source>
        <strain evidence="3">KCTC 42082</strain>
    </source>
</reference>
<protein>
    <recommendedName>
        <fullName evidence="1">Glycosyltransferase 2-like domain-containing protein</fullName>
    </recommendedName>
</protein>
<dbReference type="InterPro" id="IPR029044">
    <property type="entry name" value="Nucleotide-diphossugar_trans"/>
</dbReference>
<dbReference type="PANTHER" id="PTHR22916:SF3">
    <property type="entry name" value="UDP-GLCNAC:BETAGAL BETA-1,3-N-ACETYLGLUCOSAMINYLTRANSFERASE-LIKE PROTEIN 1"/>
    <property type="match status" value="1"/>
</dbReference>
<dbReference type="SUPFAM" id="SSF53448">
    <property type="entry name" value="Nucleotide-diphospho-sugar transferases"/>
    <property type="match status" value="1"/>
</dbReference>
<dbReference type="EMBL" id="BMZM01000001">
    <property type="protein sequence ID" value="GHC16327.1"/>
    <property type="molecule type" value="Genomic_DNA"/>
</dbReference>
<dbReference type="Gene3D" id="3.90.550.10">
    <property type="entry name" value="Spore Coat Polysaccharide Biosynthesis Protein SpsA, Chain A"/>
    <property type="match status" value="1"/>
</dbReference>
<feature type="domain" description="Glycosyltransferase 2-like" evidence="1">
    <location>
        <begin position="34"/>
        <end position="195"/>
    </location>
</feature>
<evidence type="ECO:0000259" key="1">
    <source>
        <dbReference type="Pfam" id="PF00535"/>
    </source>
</evidence>
<dbReference type="Pfam" id="PF00535">
    <property type="entry name" value="Glycos_transf_2"/>
    <property type="match status" value="1"/>
</dbReference>
<evidence type="ECO:0000313" key="2">
    <source>
        <dbReference type="EMBL" id="GHC16327.1"/>
    </source>
</evidence>
<gene>
    <name evidence="2" type="ORF">GCM10010082_03950</name>
</gene>
<name>A0ABQ3FAT3_9GAMM</name>
<accession>A0ABQ3FAT3</accession>
<proteinExistence type="predicted"/>
<comment type="caution">
    <text evidence="2">The sequence shown here is derived from an EMBL/GenBank/DDBJ whole genome shotgun (WGS) entry which is preliminary data.</text>
</comment>
<dbReference type="RefSeq" id="WP_189514585.1">
    <property type="nucleotide sequence ID" value="NZ_BMZM01000001.1"/>
</dbReference>
<evidence type="ECO:0000313" key="3">
    <source>
        <dbReference type="Proteomes" id="UP000604243"/>
    </source>
</evidence>